<proteinExistence type="predicted"/>
<feature type="signal peptide" evidence="1">
    <location>
        <begin position="1"/>
        <end position="17"/>
    </location>
</feature>
<evidence type="ECO:0000313" key="2">
    <source>
        <dbReference type="EMBL" id="ALC47323.1"/>
    </source>
</evidence>
<dbReference type="AlphaFoldDB" id="A0A0M3QYA2"/>
<reference evidence="2 3" key="1">
    <citation type="submission" date="2015-08" db="EMBL/GenBank/DDBJ databases">
        <title>Ancestral chromatin configuration constrains chromatin evolution on differentiating sex chromosomes in Drosophila.</title>
        <authorList>
            <person name="Zhou Q."/>
            <person name="Bachtrog D."/>
        </authorList>
    </citation>
    <scope>NUCLEOTIDE SEQUENCE [LARGE SCALE GENOMIC DNA]</scope>
    <source>
        <tissue evidence="2">Whole larvae</tissue>
    </source>
</reference>
<name>A0A0M3QYA2_DROBS</name>
<dbReference type="EMBL" id="CP012526">
    <property type="protein sequence ID" value="ALC47323.1"/>
    <property type="molecule type" value="Genomic_DNA"/>
</dbReference>
<gene>
    <name evidence="2" type="ORF">Dbus_chr3Rg2073</name>
</gene>
<accession>A0A0M3QYA2</accession>
<keyword evidence="3" id="KW-1185">Reference proteome</keyword>
<keyword evidence="1" id="KW-0732">Signal</keyword>
<evidence type="ECO:0000313" key="3">
    <source>
        <dbReference type="Proteomes" id="UP000494163"/>
    </source>
</evidence>
<evidence type="ECO:0000256" key="1">
    <source>
        <dbReference type="SAM" id="SignalP"/>
    </source>
</evidence>
<feature type="chain" id="PRO_5005788183" evidence="1">
    <location>
        <begin position="18"/>
        <end position="76"/>
    </location>
</feature>
<sequence>MCANFMLLCSLLAAVAALPQGGPCGENEQRACVLCVEATCNIPSFSSSEECDYLYVCKLGCALCIYEVSGNPLVCY</sequence>
<protein>
    <submittedName>
        <fullName evidence="2">Maker227</fullName>
    </submittedName>
</protein>
<dbReference type="Proteomes" id="UP000494163">
    <property type="component" value="Chromosome 3R"/>
</dbReference>
<organism evidence="2 3">
    <name type="scientific">Drosophila busckii</name>
    <name type="common">Fruit fly</name>
    <dbReference type="NCBI Taxonomy" id="30019"/>
    <lineage>
        <taxon>Eukaryota</taxon>
        <taxon>Metazoa</taxon>
        <taxon>Ecdysozoa</taxon>
        <taxon>Arthropoda</taxon>
        <taxon>Hexapoda</taxon>
        <taxon>Insecta</taxon>
        <taxon>Pterygota</taxon>
        <taxon>Neoptera</taxon>
        <taxon>Endopterygota</taxon>
        <taxon>Diptera</taxon>
        <taxon>Brachycera</taxon>
        <taxon>Muscomorpha</taxon>
        <taxon>Ephydroidea</taxon>
        <taxon>Drosophilidae</taxon>
        <taxon>Drosophila</taxon>
    </lineage>
</organism>